<dbReference type="EMBL" id="BSEV01000021">
    <property type="protein sequence ID" value="GLK13252.1"/>
    <property type="molecule type" value="Genomic_DNA"/>
</dbReference>
<dbReference type="RefSeq" id="WP_271221542.1">
    <property type="nucleotide sequence ID" value="NZ_BAAAVD010000035.1"/>
</dbReference>
<gene>
    <name evidence="2" type="ORF">GCM10017600_66630</name>
</gene>
<protein>
    <submittedName>
        <fullName evidence="2">Uncharacterized protein</fullName>
    </submittedName>
</protein>
<evidence type="ECO:0000313" key="2">
    <source>
        <dbReference type="EMBL" id="GLK13252.1"/>
    </source>
</evidence>
<evidence type="ECO:0000313" key="3">
    <source>
        <dbReference type="Proteomes" id="UP001143474"/>
    </source>
</evidence>
<organism evidence="2 3">
    <name type="scientific">Streptosporangium carneum</name>
    <dbReference type="NCBI Taxonomy" id="47481"/>
    <lineage>
        <taxon>Bacteria</taxon>
        <taxon>Bacillati</taxon>
        <taxon>Actinomycetota</taxon>
        <taxon>Actinomycetes</taxon>
        <taxon>Streptosporangiales</taxon>
        <taxon>Streptosporangiaceae</taxon>
        <taxon>Streptosporangium</taxon>
    </lineage>
</organism>
<keyword evidence="3" id="KW-1185">Reference proteome</keyword>
<proteinExistence type="predicted"/>
<comment type="caution">
    <text evidence="2">The sequence shown here is derived from an EMBL/GenBank/DDBJ whole genome shotgun (WGS) entry which is preliminary data.</text>
</comment>
<evidence type="ECO:0000256" key="1">
    <source>
        <dbReference type="SAM" id="MobiDB-lite"/>
    </source>
</evidence>
<feature type="region of interest" description="Disordered" evidence="1">
    <location>
        <begin position="32"/>
        <end position="51"/>
    </location>
</feature>
<reference evidence="2" key="1">
    <citation type="journal article" date="2014" name="Int. J. Syst. Evol. Microbiol.">
        <title>Complete genome sequence of Corynebacterium casei LMG S-19264T (=DSM 44701T), isolated from a smear-ripened cheese.</title>
        <authorList>
            <consortium name="US DOE Joint Genome Institute (JGI-PGF)"/>
            <person name="Walter F."/>
            <person name="Albersmeier A."/>
            <person name="Kalinowski J."/>
            <person name="Ruckert C."/>
        </authorList>
    </citation>
    <scope>NUCLEOTIDE SEQUENCE</scope>
    <source>
        <strain evidence="2">VKM Ac-2007</strain>
    </source>
</reference>
<reference evidence="2" key="2">
    <citation type="submission" date="2023-01" db="EMBL/GenBank/DDBJ databases">
        <authorList>
            <person name="Sun Q."/>
            <person name="Evtushenko L."/>
        </authorList>
    </citation>
    <scope>NUCLEOTIDE SEQUENCE</scope>
    <source>
        <strain evidence="2">VKM Ac-2007</strain>
    </source>
</reference>
<dbReference type="AlphaFoldDB" id="A0A9W6I7Q1"/>
<name>A0A9W6I7Q1_9ACTN</name>
<sequence>MTSIIAERSDGIEVEHFHGFADLEVAKDLRPGQRGIHDMSGPRPGQRTATGPNAIIVNPRPGFEVYARYELWNGPPAADPAWDELWVGSLFLASGRVCGVSEIEGEVRYYPAFDLGREMTSWQARLCSKFLENDGEPGFPRHLYRINLLTLQFWLPEDGSPSV</sequence>
<dbReference type="Proteomes" id="UP001143474">
    <property type="component" value="Unassembled WGS sequence"/>
</dbReference>
<accession>A0A9W6I7Q1</accession>